<keyword evidence="1" id="KW-1133">Transmembrane helix</keyword>
<reference evidence="2" key="1">
    <citation type="submission" date="2023-10" db="EMBL/GenBank/DDBJ databases">
        <authorList>
            <person name="Domelevo Entfellner J.-B."/>
        </authorList>
    </citation>
    <scope>NUCLEOTIDE SEQUENCE</scope>
</reference>
<organism evidence="2 3">
    <name type="scientific">Sphenostylis stenocarpa</name>
    <dbReference type="NCBI Taxonomy" id="92480"/>
    <lineage>
        <taxon>Eukaryota</taxon>
        <taxon>Viridiplantae</taxon>
        <taxon>Streptophyta</taxon>
        <taxon>Embryophyta</taxon>
        <taxon>Tracheophyta</taxon>
        <taxon>Spermatophyta</taxon>
        <taxon>Magnoliopsida</taxon>
        <taxon>eudicotyledons</taxon>
        <taxon>Gunneridae</taxon>
        <taxon>Pentapetalae</taxon>
        <taxon>rosids</taxon>
        <taxon>fabids</taxon>
        <taxon>Fabales</taxon>
        <taxon>Fabaceae</taxon>
        <taxon>Papilionoideae</taxon>
        <taxon>50 kb inversion clade</taxon>
        <taxon>NPAAA clade</taxon>
        <taxon>indigoferoid/millettioid clade</taxon>
        <taxon>Phaseoleae</taxon>
        <taxon>Sphenostylis</taxon>
    </lineage>
</organism>
<keyword evidence="1" id="KW-0472">Membrane</keyword>
<dbReference type="Proteomes" id="UP001189624">
    <property type="component" value="Chromosome 2"/>
</dbReference>
<dbReference type="AlphaFoldDB" id="A0AA86RWF8"/>
<name>A0AA86RWF8_9FABA</name>
<evidence type="ECO:0000256" key="1">
    <source>
        <dbReference type="SAM" id="Phobius"/>
    </source>
</evidence>
<feature type="transmembrane region" description="Helical" evidence="1">
    <location>
        <begin position="113"/>
        <end position="134"/>
    </location>
</feature>
<gene>
    <name evidence="2" type="ORF">AYBTSS11_LOCUS5771</name>
</gene>
<sequence length="150" mass="16971">MSLPLDVVIVSSCQTRSDVLNPNLMTYLDTTKFYRLEKLVTGGLENDNTTETRRVVRTDISPPTLPRVTLTLICSSSLPSKRTYDTLFTSARGSNILLNKHRFTLFGRESAKVLTLFTLFLLQLLTLLSLSVQLHTQTHFLRDSEGFRCS</sequence>
<keyword evidence="1" id="KW-0812">Transmembrane</keyword>
<protein>
    <submittedName>
        <fullName evidence="2">Uncharacterized protein</fullName>
    </submittedName>
</protein>
<dbReference type="EMBL" id="OY731399">
    <property type="protein sequence ID" value="CAJ1932345.1"/>
    <property type="molecule type" value="Genomic_DNA"/>
</dbReference>
<proteinExistence type="predicted"/>
<dbReference type="Gramene" id="rna-AYBTSS11_LOCUS5771">
    <property type="protein sequence ID" value="CAJ1932345.1"/>
    <property type="gene ID" value="gene-AYBTSS11_LOCUS5771"/>
</dbReference>
<keyword evidence="3" id="KW-1185">Reference proteome</keyword>
<accession>A0AA86RWF8</accession>
<evidence type="ECO:0000313" key="2">
    <source>
        <dbReference type="EMBL" id="CAJ1932345.1"/>
    </source>
</evidence>
<evidence type="ECO:0000313" key="3">
    <source>
        <dbReference type="Proteomes" id="UP001189624"/>
    </source>
</evidence>